<gene>
    <name evidence="1" type="primary">OSJNBa0024L18.14</name>
</gene>
<proteinExistence type="predicted"/>
<sequence>MEFKAMECMEFKVMVLKGSSPHRTISSADGAGIDSLTCSVSIGTRPAGEPSVVNERTATA</sequence>
<name>Q69QN0_ORYSJ</name>
<evidence type="ECO:0000313" key="2">
    <source>
        <dbReference type="Proteomes" id="UP000000763"/>
    </source>
</evidence>
<reference evidence="2" key="1">
    <citation type="journal article" date="2005" name="Nature">
        <title>The map-based sequence of the rice genome.</title>
        <authorList>
            <consortium name="International rice genome sequencing project (IRGSP)"/>
            <person name="Matsumoto T."/>
            <person name="Wu J."/>
            <person name="Kanamori H."/>
            <person name="Katayose Y."/>
            <person name="Fujisawa M."/>
            <person name="Namiki N."/>
            <person name="Mizuno H."/>
            <person name="Yamamoto K."/>
            <person name="Antonio B.A."/>
            <person name="Baba T."/>
            <person name="Sakata K."/>
            <person name="Nagamura Y."/>
            <person name="Aoki H."/>
            <person name="Arikawa K."/>
            <person name="Arita K."/>
            <person name="Bito T."/>
            <person name="Chiden Y."/>
            <person name="Fujitsuka N."/>
            <person name="Fukunaka R."/>
            <person name="Hamada M."/>
            <person name="Harada C."/>
            <person name="Hayashi A."/>
            <person name="Hijishita S."/>
            <person name="Honda M."/>
            <person name="Hosokawa S."/>
            <person name="Ichikawa Y."/>
            <person name="Idonuma A."/>
            <person name="Iijima M."/>
            <person name="Ikeda M."/>
            <person name="Ikeno M."/>
            <person name="Ito K."/>
            <person name="Ito S."/>
            <person name="Ito T."/>
            <person name="Ito Y."/>
            <person name="Ito Y."/>
            <person name="Iwabuchi A."/>
            <person name="Kamiya K."/>
            <person name="Karasawa W."/>
            <person name="Kurita K."/>
            <person name="Katagiri S."/>
            <person name="Kikuta A."/>
            <person name="Kobayashi H."/>
            <person name="Kobayashi N."/>
            <person name="Machita K."/>
            <person name="Maehara T."/>
            <person name="Masukawa M."/>
            <person name="Mizubayashi T."/>
            <person name="Mukai Y."/>
            <person name="Nagasaki H."/>
            <person name="Nagata Y."/>
            <person name="Naito S."/>
            <person name="Nakashima M."/>
            <person name="Nakama Y."/>
            <person name="Nakamichi Y."/>
            <person name="Nakamura M."/>
            <person name="Meguro A."/>
            <person name="Negishi M."/>
            <person name="Ohta I."/>
            <person name="Ohta T."/>
            <person name="Okamoto M."/>
            <person name="Ono N."/>
            <person name="Saji S."/>
            <person name="Sakaguchi M."/>
            <person name="Sakai K."/>
            <person name="Shibata M."/>
            <person name="Shimokawa T."/>
            <person name="Song J."/>
            <person name="Takazaki Y."/>
            <person name="Terasawa K."/>
            <person name="Tsugane M."/>
            <person name="Tsuji K."/>
            <person name="Ueda S."/>
            <person name="Waki K."/>
            <person name="Yamagata H."/>
            <person name="Yamamoto M."/>
            <person name="Yamamoto S."/>
            <person name="Yamane H."/>
            <person name="Yoshiki S."/>
            <person name="Yoshihara R."/>
            <person name="Yukawa K."/>
            <person name="Zhong H."/>
            <person name="Yano M."/>
            <person name="Yuan Q."/>
            <person name="Ouyang S."/>
            <person name="Liu J."/>
            <person name="Jones K.M."/>
            <person name="Gansberger K."/>
            <person name="Moffat K."/>
            <person name="Hill J."/>
            <person name="Bera J."/>
            <person name="Fadrosh D."/>
            <person name="Jin S."/>
            <person name="Johri S."/>
            <person name="Kim M."/>
            <person name="Overton L."/>
            <person name="Reardon M."/>
            <person name="Tsitrin T."/>
            <person name="Vuong H."/>
            <person name="Weaver B."/>
            <person name="Ciecko A."/>
            <person name="Tallon L."/>
            <person name="Jackson J."/>
            <person name="Pai G."/>
            <person name="Aken S.V."/>
            <person name="Utterback T."/>
            <person name="Reidmuller S."/>
            <person name="Feldblyum T."/>
            <person name="Hsiao J."/>
            <person name="Zismann V."/>
            <person name="Iobst S."/>
            <person name="de Vazeille A.R."/>
            <person name="Buell C.R."/>
            <person name="Ying K."/>
            <person name="Li Y."/>
            <person name="Lu T."/>
            <person name="Huang Y."/>
            <person name="Zhao Q."/>
            <person name="Feng Q."/>
            <person name="Zhang L."/>
            <person name="Zhu J."/>
            <person name="Weng Q."/>
            <person name="Mu J."/>
            <person name="Lu Y."/>
            <person name="Fan D."/>
            <person name="Liu Y."/>
            <person name="Guan J."/>
            <person name="Zhang Y."/>
            <person name="Yu S."/>
            <person name="Liu X."/>
            <person name="Zhang Y."/>
            <person name="Hong G."/>
            <person name="Han B."/>
            <person name="Choisne N."/>
            <person name="Demange N."/>
            <person name="Orjeda G."/>
            <person name="Samain S."/>
            <person name="Cattolico L."/>
            <person name="Pelletier E."/>
            <person name="Couloux A."/>
            <person name="Segurens B."/>
            <person name="Wincker P."/>
            <person name="D'Hont A."/>
            <person name="Scarpelli C."/>
            <person name="Weissenbach J."/>
            <person name="Salanoubat M."/>
            <person name="Quetier F."/>
            <person name="Yu Y."/>
            <person name="Kim H.R."/>
            <person name="Rambo T."/>
            <person name="Currie J."/>
            <person name="Collura K."/>
            <person name="Luo M."/>
            <person name="Yang T."/>
            <person name="Ammiraju J.S.S."/>
            <person name="Engler F."/>
            <person name="Soderlund C."/>
            <person name="Wing R.A."/>
            <person name="Palmer L.E."/>
            <person name="de la Bastide M."/>
            <person name="Spiegel L."/>
            <person name="Nascimento L."/>
            <person name="Zutavern T."/>
            <person name="O'Shaughnessy A."/>
            <person name="Dike S."/>
            <person name="Dedhia N."/>
            <person name="Preston R."/>
            <person name="Balija V."/>
            <person name="McCombie W.R."/>
            <person name="Chow T."/>
            <person name="Chen H."/>
            <person name="Chung M."/>
            <person name="Chen C."/>
            <person name="Shaw J."/>
            <person name="Wu H."/>
            <person name="Hsiao K."/>
            <person name="Chao Y."/>
            <person name="Chu M."/>
            <person name="Cheng C."/>
            <person name="Hour A."/>
            <person name="Lee P."/>
            <person name="Lin S."/>
            <person name="Lin Y."/>
            <person name="Liou J."/>
            <person name="Liu S."/>
            <person name="Hsing Y."/>
            <person name="Raghuvanshi S."/>
            <person name="Mohanty A."/>
            <person name="Bharti A.K."/>
            <person name="Gaur A."/>
            <person name="Gupta V."/>
            <person name="Kumar D."/>
            <person name="Ravi V."/>
            <person name="Vij S."/>
            <person name="Kapur A."/>
            <person name="Khurana P."/>
            <person name="Khurana P."/>
            <person name="Khurana J.P."/>
            <person name="Tyagi A.K."/>
            <person name="Gaikwad K."/>
            <person name="Singh A."/>
            <person name="Dalal V."/>
            <person name="Srivastava S."/>
            <person name="Dixit A."/>
            <person name="Pal A.K."/>
            <person name="Ghazi I.A."/>
            <person name="Yadav M."/>
            <person name="Pandit A."/>
            <person name="Bhargava A."/>
            <person name="Sureshbabu K."/>
            <person name="Batra K."/>
            <person name="Sharma T.R."/>
            <person name="Mohapatra T."/>
            <person name="Singh N.K."/>
            <person name="Messing J."/>
            <person name="Nelson A.B."/>
            <person name="Fuks G."/>
            <person name="Kavchok S."/>
            <person name="Keizer G."/>
            <person name="Linton E."/>
            <person name="Llaca V."/>
            <person name="Song R."/>
            <person name="Tanyolac B."/>
            <person name="Young S."/>
            <person name="Ho-Il K."/>
            <person name="Hahn J.H."/>
            <person name="Sangsakoo G."/>
            <person name="Vanavichit A."/>
            <person name="de Mattos Luiz.A.T."/>
            <person name="Zimmer P.D."/>
            <person name="Malone G."/>
            <person name="Dellagostin O."/>
            <person name="de Oliveira A.C."/>
            <person name="Bevan M."/>
            <person name="Bancroft I."/>
            <person name="Minx P."/>
            <person name="Cordum H."/>
            <person name="Wilson R."/>
            <person name="Cheng Z."/>
            <person name="Jin W."/>
            <person name="Jiang J."/>
            <person name="Leong S.A."/>
            <person name="Iwama H."/>
            <person name="Gojobori T."/>
            <person name="Itoh T."/>
            <person name="Niimura Y."/>
            <person name="Fujii Y."/>
            <person name="Habara T."/>
            <person name="Sakai H."/>
            <person name="Sato Y."/>
            <person name="Wilson G."/>
            <person name="Kumar K."/>
            <person name="McCouch S."/>
            <person name="Juretic N."/>
            <person name="Hoen D."/>
            <person name="Wright S."/>
            <person name="Bruskiewich R."/>
            <person name="Bureau T."/>
            <person name="Miyao A."/>
            <person name="Hirochika H."/>
            <person name="Nishikawa T."/>
            <person name="Kadowaki K."/>
            <person name="Sugiura M."/>
            <person name="Burr B."/>
            <person name="Sasaki T."/>
        </authorList>
    </citation>
    <scope>NUCLEOTIDE SEQUENCE [LARGE SCALE GENOMIC DNA]</scope>
    <source>
        <strain evidence="2">cv. Nipponbare</strain>
    </source>
</reference>
<protein>
    <submittedName>
        <fullName evidence="1">Uncharacterized protein</fullName>
    </submittedName>
</protein>
<dbReference type="EMBL" id="AP005409">
    <property type="protein sequence ID" value="BAD31348.1"/>
    <property type="molecule type" value="Genomic_DNA"/>
</dbReference>
<evidence type="ECO:0000313" key="1">
    <source>
        <dbReference type="EMBL" id="BAD31348.1"/>
    </source>
</evidence>
<organism evidence="1 2">
    <name type="scientific">Oryza sativa subsp. japonica</name>
    <name type="common">Rice</name>
    <dbReference type="NCBI Taxonomy" id="39947"/>
    <lineage>
        <taxon>Eukaryota</taxon>
        <taxon>Viridiplantae</taxon>
        <taxon>Streptophyta</taxon>
        <taxon>Embryophyta</taxon>
        <taxon>Tracheophyta</taxon>
        <taxon>Spermatophyta</taxon>
        <taxon>Magnoliopsida</taxon>
        <taxon>Liliopsida</taxon>
        <taxon>Poales</taxon>
        <taxon>Poaceae</taxon>
        <taxon>BOP clade</taxon>
        <taxon>Oryzoideae</taxon>
        <taxon>Oryzeae</taxon>
        <taxon>Oryzinae</taxon>
        <taxon>Oryza</taxon>
        <taxon>Oryza sativa</taxon>
    </lineage>
</organism>
<dbReference type="Proteomes" id="UP000000763">
    <property type="component" value="Chromosome 7"/>
</dbReference>
<dbReference type="AlphaFoldDB" id="Q69QN0"/>
<reference evidence="2" key="2">
    <citation type="journal article" date="2008" name="Nucleic Acids Res.">
        <title>The rice annotation project database (RAP-DB): 2008 update.</title>
        <authorList>
            <consortium name="The rice annotation project (RAP)"/>
        </authorList>
    </citation>
    <scope>GENOME REANNOTATION</scope>
    <source>
        <strain evidence="2">cv. Nipponbare</strain>
    </source>
</reference>
<accession>Q69QN0</accession>